<gene>
    <name evidence="2" type="ORF">SAMN05216268_10635</name>
</gene>
<evidence type="ECO:0000313" key="3">
    <source>
        <dbReference type="Proteomes" id="UP000184388"/>
    </source>
</evidence>
<evidence type="ECO:0000313" key="2">
    <source>
        <dbReference type="EMBL" id="SHL74018.1"/>
    </source>
</evidence>
<accession>A0A9X8QS86</accession>
<name>A0A9X8QS86_9ACTN</name>
<dbReference type="EMBL" id="FRBK01000006">
    <property type="protein sequence ID" value="SHL74018.1"/>
    <property type="molecule type" value="Genomic_DNA"/>
</dbReference>
<protein>
    <recommendedName>
        <fullName evidence="4">Ribbon-helix-helix protein, copG family</fullName>
    </recommendedName>
</protein>
<dbReference type="AlphaFoldDB" id="A0A9X8QS86"/>
<feature type="compositionally biased region" description="Basic and acidic residues" evidence="1">
    <location>
        <begin position="54"/>
        <end position="65"/>
    </location>
</feature>
<dbReference type="Proteomes" id="UP000184388">
    <property type="component" value="Unassembled WGS sequence"/>
</dbReference>
<evidence type="ECO:0000256" key="1">
    <source>
        <dbReference type="SAM" id="MobiDB-lite"/>
    </source>
</evidence>
<proteinExistence type="predicted"/>
<organism evidence="2 3">
    <name type="scientific">Streptomyces yunnanensis</name>
    <dbReference type="NCBI Taxonomy" id="156453"/>
    <lineage>
        <taxon>Bacteria</taxon>
        <taxon>Bacillati</taxon>
        <taxon>Actinomycetota</taxon>
        <taxon>Actinomycetes</taxon>
        <taxon>Kitasatosporales</taxon>
        <taxon>Streptomycetaceae</taxon>
        <taxon>Streptomyces</taxon>
    </lineage>
</organism>
<reference evidence="3" key="1">
    <citation type="submission" date="2016-11" db="EMBL/GenBank/DDBJ databases">
        <authorList>
            <person name="Jaros S."/>
            <person name="Januszkiewicz K."/>
            <person name="Wedrychowicz H."/>
        </authorList>
    </citation>
    <scope>NUCLEOTIDE SEQUENCE [LARGE SCALE GENOMIC DNA]</scope>
    <source>
        <strain evidence="3">CGMCC 4.3555</strain>
    </source>
</reference>
<feature type="region of interest" description="Disordered" evidence="1">
    <location>
        <begin position="51"/>
        <end position="73"/>
    </location>
</feature>
<evidence type="ECO:0008006" key="4">
    <source>
        <dbReference type="Google" id="ProtNLM"/>
    </source>
</evidence>
<comment type="caution">
    <text evidence="2">The sequence shown here is derived from an EMBL/GenBank/DDBJ whole genome shotgun (WGS) entry which is preliminary data.</text>
</comment>
<dbReference type="RefSeq" id="WP_073444581.1">
    <property type="nucleotide sequence ID" value="NZ_FRBK01000006.1"/>
</dbReference>
<sequence>MPNAPKTPTRPVRVDLDEWAEFGKAAAAMGTDRSAAIRAFMAWYIHKPGAKQVKRPDRDAWKAESSEAQGNAE</sequence>